<evidence type="ECO:0000313" key="1">
    <source>
        <dbReference type="Ensembl" id="ENSPLAP00000018921.1"/>
    </source>
</evidence>
<proteinExistence type="predicted"/>
<protein>
    <submittedName>
        <fullName evidence="1">Uncharacterized protein</fullName>
    </submittedName>
</protein>
<dbReference type="GeneTree" id="ENSGT01000000221742"/>
<dbReference type="Proteomes" id="UP000261500">
    <property type="component" value="Unplaced"/>
</dbReference>
<name>A0A3B3V1Z2_9TELE</name>
<dbReference type="STRING" id="48699.ENSPLAP00000018921"/>
<sequence>MNRLKLISGHLSPGGSAAPLPDLRSSDCGCAAPSPEDEVVVVHGRRTAIGKAKKGSFKVDTVRENSRTRTIPDLTELTRCSNPGGPKWVLEFRHPSGGSFILKIL</sequence>
<accession>A0A3B3V1Z2</accession>
<keyword evidence="2" id="KW-1185">Reference proteome</keyword>
<reference evidence="1" key="1">
    <citation type="submission" date="2025-08" db="UniProtKB">
        <authorList>
            <consortium name="Ensembl"/>
        </authorList>
    </citation>
    <scope>IDENTIFICATION</scope>
</reference>
<dbReference type="Ensembl" id="ENSPLAT00000032087.1">
    <property type="protein sequence ID" value="ENSPLAP00000018921.1"/>
    <property type="gene ID" value="ENSPLAG00000023690.1"/>
</dbReference>
<organism evidence="1 2">
    <name type="scientific">Poecilia latipinna</name>
    <name type="common">sailfin molly</name>
    <dbReference type="NCBI Taxonomy" id="48699"/>
    <lineage>
        <taxon>Eukaryota</taxon>
        <taxon>Metazoa</taxon>
        <taxon>Chordata</taxon>
        <taxon>Craniata</taxon>
        <taxon>Vertebrata</taxon>
        <taxon>Euteleostomi</taxon>
        <taxon>Actinopterygii</taxon>
        <taxon>Neopterygii</taxon>
        <taxon>Teleostei</taxon>
        <taxon>Neoteleostei</taxon>
        <taxon>Acanthomorphata</taxon>
        <taxon>Ovalentaria</taxon>
        <taxon>Atherinomorphae</taxon>
        <taxon>Cyprinodontiformes</taxon>
        <taxon>Poeciliidae</taxon>
        <taxon>Poeciliinae</taxon>
        <taxon>Poecilia</taxon>
    </lineage>
</organism>
<reference evidence="1" key="2">
    <citation type="submission" date="2025-09" db="UniProtKB">
        <authorList>
            <consortium name="Ensembl"/>
        </authorList>
    </citation>
    <scope>IDENTIFICATION</scope>
</reference>
<evidence type="ECO:0000313" key="2">
    <source>
        <dbReference type="Proteomes" id="UP000261500"/>
    </source>
</evidence>
<dbReference type="AlphaFoldDB" id="A0A3B3V1Z2"/>